<dbReference type="InterPro" id="IPR015940">
    <property type="entry name" value="UBA"/>
</dbReference>
<feature type="domain" description="UBA" evidence="2">
    <location>
        <begin position="290"/>
        <end position="332"/>
    </location>
</feature>
<feature type="region of interest" description="Disordered" evidence="1">
    <location>
        <begin position="242"/>
        <end position="283"/>
    </location>
</feature>
<proteinExistence type="predicted"/>
<evidence type="ECO:0000259" key="2">
    <source>
        <dbReference type="PROSITE" id="PS50030"/>
    </source>
</evidence>
<dbReference type="Pfam" id="PF00627">
    <property type="entry name" value="UBA"/>
    <property type="match status" value="1"/>
</dbReference>
<reference evidence="3" key="1">
    <citation type="submission" date="2021-06" db="EMBL/GenBank/DDBJ databases">
        <authorList>
            <person name="Kallberg Y."/>
            <person name="Tangrot J."/>
            <person name="Rosling A."/>
        </authorList>
    </citation>
    <scope>NUCLEOTIDE SEQUENCE</scope>
    <source>
        <strain evidence="3">AZ414A</strain>
    </source>
</reference>
<dbReference type="AlphaFoldDB" id="A0A9N8Z0T8"/>
<protein>
    <submittedName>
        <fullName evidence="3">664_t:CDS:1</fullName>
    </submittedName>
</protein>
<organism evidence="3 4">
    <name type="scientific">Diversispora eburnea</name>
    <dbReference type="NCBI Taxonomy" id="1213867"/>
    <lineage>
        <taxon>Eukaryota</taxon>
        <taxon>Fungi</taxon>
        <taxon>Fungi incertae sedis</taxon>
        <taxon>Mucoromycota</taxon>
        <taxon>Glomeromycotina</taxon>
        <taxon>Glomeromycetes</taxon>
        <taxon>Diversisporales</taxon>
        <taxon>Diversisporaceae</taxon>
        <taxon>Diversispora</taxon>
    </lineage>
</organism>
<sequence length="333" mass="37819">MEHHNSVSSIYSALEDVPLILAPQFSTLKPKKIDFNLERRIVAETERFRQENDRIAQIRAQKLQALREERIRKQKEEARKIAPGFLDTDQRILTPTLMYSSSRRTNQQLENVNNVLLFPSGGNKTDVENKIHTRSISDEMPTHVVERMKLTKDEDGNEESSNSWNSSNSIKDDISILIGSTQSLNVISSITFITTFPPLPQNLVNMHISPPNTYNIVSALNSMNIQQQQQLRTYSTPPLPHNVHERRSSSSQQHIVPSPPLPIKPPKEVISSSTTIPTTNPSPHIREVSEVNEVSELVKQFINMGFTKSQATDALEKYNNDLQKASNYLLDMQ</sequence>
<dbReference type="Gene3D" id="1.10.8.10">
    <property type="entry name" value="DNA helicase RuvA subunit, C-terminal domain"/>
    <property type="match status" value="1"/>
</dbReference>
<dbReference type="EMBL" id="CAJVPK010000168">
    <property type="protein sequence ID" value="CAG8465497.1"/>
    <property type="molecule type" value="Genomic_DNA"/>
</dbReference>
<dbReference type="Proteomes" id="UP000789706">
    <property type="component" value="Unassembled WGS sequence"/>
</dbReference>
<dbReference type="InterPro" id="IPR009060">
    <property type="entry name" value="UBA-like_sf"/>
</dbReference>
<name>A0A9N8Z0T8_9GLOM</name>
<feature type="compositionally biased region" description="Low complexity" evidence="1">
    <location>
        <begin position="270"/>
        <end position="283"/>
    </location>
</feature>
<accession>A0A9N8Z0T8</accession>
<dbReference type="OrthoDB" id="524326at2759"/>
<dbReference type="SMART" id="SM00165">
    <property type="entry name" value="UBA"/>
    <property type="match status" value="1"/>
</dbReference>
<evidence type="ECO:0000256" key="1">
    <source>
        <dbReference type="SAM" id="MobiDB-lite"/>
    </source>
</evidence>
<evidence type="ECO:0000313" key="4">
    <source>
        <dbReference type="Proteomes" id="UP000789706"/>
    </source>
</evidence>
<keyword evidence="4" id="KW-1185">Reference proteome</keyword>
<dbReference type="SUPFAM" id="SSF46934">
    <property type="entry name" value="UBA-like"/>
    <property type="match status" value="1"/>
</dbReference>
<evidence type="ECO:0000313" key="3">
    <source>
        <dbReference type="EMBL" id="CAG8465497.1"/>
    </source>
</evidence>
<dbReference type="PROSITE" id="PS50030">
    <property type="entry name" value="UBA"/>
    <property type="match status" value="1"/>
</dbReference>
<gene>
    <name evidence="3" type="ORF">DEBURN_LOCUS2897</name>
</gene>
<comment type="caution">
    <text evidence="3">The sequence shown here is derived from an EMBL/GenBank/DDBJ whole genome shotgun (WGS) entry which is preliminary data.</text>
</comment>